<organism evidence="8 9">
    <name type="scientific">Corynebacterium guangdongense</name>
    <dbReference type="NCBI Taxonomy" id="1783348"/>
    <lineage>
        <taxon>Bacteria</taxon>
        <taxon>Bacillati</taxon>
        <taxon>Actinomycetota</taxon>
        <taxon>Actinomycetes</taxon>
        <taxon>Mycobacteriales</taxon>
        <taxon>Corynebacteriaceae</taxon>
        <taxon>Corynebacterium</taxon>
    </lineage>
</organism>
<feature type="region of interest" description="Disordered" evidence="6">
    <location>
        <begin position="225"/>
        <end position="246"/>
    </location>
</feature>
<dbReference type="Proteomes" id="UP001180840">
    <property type="component" value="Unassembled WGS sequence"/>
</dbReference>
<dbReference type="SUPFAM" id="SSF54001">
    <property type="entry name" value="Cysteine proteinases"/>
    <property type="match status" value="1"/>
</dbReference>
<feature type="domain" description="NlpC/P60" evidence="7">
    <location>
        <begin position="439"/>
        <end position="577"/>
    </location>
</feature>
<dbReference type="InterPro" id="IPR006311">
    <property type="entry name" value="TAT_signal"/>
</dbReference>
<dbReference type="Gene3D" id="3.90.1720.10">
    <property type="entry name" value="endopeptidase domain like (from Nostoc punctiforme)"/>
    <property type="match status" value="1"/>
</dbReference>
<dbReference type="InterPro" id="IPR000064">
    <property type="entry name" value="NLP_P60_dom"/>
</dbReference>
<protein>
    <submittedName>
        <fullName evidence="8">Cell wall-associated NlpC family hydrolase</fullName>
    </submittedName>
</protein>
<gene>
    <name evidence="8" type="ORF">J2S39_001041</name>
</gene>
<reference evidence="8" key="1">
    <citation type="submission" date="2023-07" db="EMBL/GenBank/DDBJ databases">
        <title>Sequencing the genomes of 1000 actinobacteria strains.</title>
        <authorList>
            <person name="Klenk H.-P."/>
        </authorList>
    </citation>
    <scope>NUCLEOTIDE SEQUENCE</scope>
    <source>
        <strain evidence="8">DSM 107476</strain>
    </source>
</reference>
<accession>A0ABU1ZWX4</accession>
<dbReference type="GO" id="GO:0016787">
    <property type="term" value="F:hydrolase activity"/>
    <property type="evidence" value="ECO:0007669"/>
    <property type="project" value="UniProtKB-KW"/>
</dbReference>
<keyword evidence="9" id="KW-1185">Reference proteome</keyword>
<dbReference type="Pfam" id="PF00877">
    <property type="entry name" value="NLPC_P60"/>
    <property type="match status" value="1"/>
</dbReference>
<keyword evidence="4" id="KW-0788">Thiol protease</keyword>
<dbReference type="PROSITE" id="PS51318">
    <property type="entry name" value="TAT"/>
    <property type="match status" value="1"/>
</dbReference>
<dbReference type="RefSeq" id="WP_290194041.1">
    <property type="nucleotide sequence ID" value="NZ_CP047654.1"/>
</dbReference>
<evidence type="ECO:0000256" key="2">
    <source>
        <dbReference type="ARBA" id="ARBA00022670"/>
    </source>
</evidence>
<dbReference type="Gene3D" id="6.10.250.3150">
    <property type="match status" value="1"/>
</dbReference>
<dbReference type="NCBIfam" id="NF046048">
    <property type="entry name" value="NlpC_P60_DIP1281"/>
    <property type="match status" value="1"/>
</dbReference>
<feature type="compositionally biased region" description="Low complexity" evidence="6">
    <location>
        <begin position="345"/>
        <end position="360"/>
    </location>
</feature>
<evidence type="ECO:0000259" key="7">
    <source>
        <dbReference type="PROSITE" id="PS51935"/>
    </source>
</evidence>
<feature type="region of interest" description="Disordered" evidence="6">
    <location>
        <begin position="324"/>
        <end position="374"/>
    </location>
</feature>
<dbReference type="PANTHER" id="PTHR47359:SF3">
    <property type="entry name" value="NLP_P60 DOMAIN-CONTAINING PROTEIN-RELATED"/>
    <property type="match status" value="1"/>
</dbReference>
<name>A0ABU1ZWX4_9CORY</name>
<keyword evidence="5" id="KW-0175">Coiled coil</keyword>
<evidence type="ECO:0000256" key="4">
    <source>
        <dbReference type="ARBA" id="ARBA00022807"/>
    </source>
</evidence>
<feature type="compositionally biased region" description="Basic and acidic residues" evidence="6">
    <location>
        <begin position="225"/>
        <end position="238"/>
    </location>
</feature>
<evidence type="ECO:0000313" key="9">
    <source>
        <dbReference type="Proteomes" id="UP001180840"/>
    </source>
</evidence>
<feature type="compositionally biased region" description="Polar residues" evidence="6">
    <location>
        <begin position="361"/>
        <end position="374"/>
    </location>
</feature>
<evidence type="ECO:0000256" key="6">
    <source>
        <dbReference type="SAM" id="MobiDB-lite"/>
    </source>
</evidence>
<comment type="similarity">
    <text evidence="1">Belongs to the peptidase C40 family.</text>
</comment>
<keyword evidence="3 8" id="KW-0378">Hydrolase</keyword>
<dbReference type="EMBL" id="JAVDXZ010000001">
    <property type="protein sequence ID" value="MDR7329365.1"/>
    <property type="molecule type" value="Genomic_DNA"/>
</dbReference>
<dbReference type="InterPro" id="IPR038765">
    <property type="entry name" value="Papain-like_cys_pep_sf"/>
</dbReference>
<evidence type="ECO:0000256" key="5">
    <source>
        <dbReference type="SAM" id="Coils"/>
    </source>
</evidence>
<feature type="region of interest" description="Disordered" evidence="6">
    <location>
        <begin position="391"/>
        <end position="410"/>
    </location>
</feature>
<dbReference type="InterPro" id="IPR051794">
    <property type="entry name" value="PG_Endopeptidase_C40"/>
</dbReference>
<evidence type="ECO:0000256" key="3">
    <source>
        <dbReference type="ARBA" id="ARBA00022801"/>
    </source>
</evidence>
<dbReference type="PROSITE" id="PS51935">
    <property type="entry name" value="NLPC_P60"/>
    <property type="match status" value="1"/>
</dbReference>
<proteinExistence type="inferred from homology"/>
<dbReference type="PANTHER" id="PTHR47359">
    <property type="entry name" value="PEPTIDOGLYCAN DL-ENDOPEPTIDASE CWLO"/>
    <property type="match status" value="1"/>
</dbReference>
<keyword evidence="2" id="KW-0645">Protease</keyword>
<evidence type="ECO:0000256" key="1">
    <source>
        <dbReference type="ARBA" id="ARBA00007074"/>
    </source>
</evidence>
<comment type="caution">
    <text evidence="8">The sequence shown here is derived from an EMBL/GenBank/DDBJ whole genome shotgun (WGS) entry which is preliminary data.</text>
</comment>
<feature type="coiled-coil region" evidence="5">
    <location>
        <begin position="44"/>
        <end position="113"/>
    </location>
</feature>
<sequence>MSLPTRTVAHAARRRVFTASVAVVIGLGVGSTMTPALASPTDDISSLVRQVSTAQNDLDRLELILGSLREEVNRKLVDLDDAQGAAEQARQGAADAEDELTGSQSELEVAQARLDEIARAAYRQGGGTSAAGLTGDDATQDALDRRTFLRQRADEQQRVVDELDHARTESANSESRARAAAELADARAAAAIAAEEQAQASLAENSAELEKALAERDALIRQRDEAQAELDAQRRVEPAEEPEEAAPAQVIAGDAEGSGVEVDAAVAAVDESPATAAAAMVAASQPEHESLADPYVPLALTDGGEAVGGDDEALVEQPGIAARQAPQVRAAADSAEFTLGEESDAPAAEEPTEVPVEQVADQSETQAPAGGSSTSLVTEVAQFLGAIPATESAATEGQPATGGTSSSLNVGDLQTVLPEIDTAESVTDAAAGLVEPGADARIEAVIARAESQLGTPYAWGGGNAAGPTAGIRDGGTADSHGDYSKVGFDCSGFTLFAFAGAGISLPHYTGYQYQRGEQVDPQDMKRGDLIFYGPGGDQHVAIYLGDGMMIEAPSSGGVVQTTPVRWSGMSPYAVRLI</sequence>
<evidence type="ECO:0000313" key="8">
    <source>
        <dbReference type="EMBL" id="MDR7329365.1"/>
    </source>
</evidence>